<keyword evidence="8" id="KW-1185">Reference proteome</keyword>
<evidence type="ECO:0000313" key="7">
    <source>
        <dbReference type="EMBL" id="RAW24253.1"/>
    </source>
</evidence>
<dbReference type="EMBL" id="JAENGZ010000214">
    <property type="protein sequence ID" value="KAG6965074.1"/>
    <property type="molecule type" value="Genomic_DNA"/>
</dbReference>
<evidence type="ECO:0000313" key="4">
    <source>
        <dbReference type="EMBL" id="KAG3000206.1"/>
    </source>
</evidence>
<gene>
    <name evidence="6" type="ORF">JG687_00005626</name>
    <name evidence="7" type="ORF">PC110_g19318</name>
    <name evidence="1" type="ORF">PC113_g6504</name>
    <name evidence="2" type="ORF">PC115_g7768</name>
    <name evidence="3" type="ORF">PC117_g8819</name>
    <name evidence="4" type="ORF">PC118_g356</name>
    <name evidence="5" type="ORF">PC129_g4405</name>
</gene>
<dbReference type="EMBL" id="RCMK01000195">
    <property type="protein sequence ID" value="KAG2945007.1"/>
    <property type="molecule type" value="Genomic_DNA"/>
</dbReference>
<dbReference type="Proteomes" id="UP000251314">
    <property type="component" value="Unassembled WGS sequence"/>
</dbReference>
<evidence type="ECO:0000313" key="6">
    <source>
        <dbReference type="EMBL" id="KAG6965074.1"/>
    </source>
</evidence>
<evidence type="ECO:0000313" key="2">
    <source>
        <dbReference type="EMBL" id="KAG2926879.1"/>
    </source>
</evidence>
<accession>A0A329RHM3</accession>
<dbReference type="EMBL" id="MJFZ01000913">
    <property type="protein sequence ID" value="RAW24253.1"/>
    <property type="molecule type" value="Genomic_DNA"/>
</dbReference>
<protein>
    <submittedName>
        <fullName evidence="7">Uncharacterized protein</fullName>
    </submittedName>
</protein>
<evidence type="ECO:0000313" key="1">
    <source>
        <dbReference type="EMBL" id="KAG2862208.1"/>
    </source>
</evidence>
<dbReference type="SUPFAM" id="SSF53098">
    <property type="entry name" value="Ribonuclease H-like"/>
    <property type="match status" value="1"/>
</dbReference>
<dbReference type="Proteomes" id="UP000774804">
    <property type="component" value="Unassembled WGS sequence"/>
</dbReference>
<dbReference type="Proteomes" id="UP000760860">
    <property type="component" value="Unassembled WGS sequence"/>
</dbReference>
<dbReference type="EMBL" id="RCML01000004">
    <property type="protein sequence ID" value="KAG3000206.1"/>
    <property type="molecule type" value="Genomic_DNA"/>
</dbReference>
<sequence>MNLVVHKNVPFANVDDETVRAAIKFDGISSKILKAHMIACVKLINPLIIAEIKDENFVLVFDGVTDRGDHSLGVFVVTRKGWHFLAFSSFIDESSTTANEHIRFLDIMTSTIWTPRTLGVVCDNMETNKAIFRRVEAPMIGCAAHRLNLAVKDYVKNHTVTIVKVSVLMQKLKSVKGITMLKQNHCKLNHVGKHIPEESPANDPRQFPIVQFLPDPGEHCSILDILDDMKLLEMATKRLQDCGLTILSARDIFGDVLVDFPELEHRLTADTKIIESSAFEKSVVKIMKGEEKELTTKRDHLRGNAIQVRPL</sequence>
<dbReference type="Proteomes" id="UP000736787">
    <property type="component" value="Unassembled WGS sequence"/>
</dbReference>
<dbReference type="Proteomes" id="UP000735874">
    <property type="component" value="Unassembled WGS sequence"/>
</dbReference>
<proteinExistence type="predicted"/>
<comment type="caution">
    <text evidence="7">The sequence shown here is derived from an EMBL/GenBank/DDBJ whole genome shotgun (WGS) entry which is preliminary data.</text>
</comment>
<dbReference type="AlphaFoldDB" id="A0A329RHM3"/>
<dbReference type="PANTHER" id="PTHR40866:SF1">
    <property type="entry name" value="BED-TYPE DOMAIN-CONTAINING PROTEIN"/>
    <property type="match status" value="1"/>
</dbReference>
<organism evidence="7 8">
    <name type="scientific">Phytophthora cactorum</name>
    <dbReference type="NCBI Taxonomy" id="29920"/>
    <lineage>
        <taxon>Eukaryota</taxon>
        <taxon>Sar</taxon>
        <taxon>Stramenopiles</taxon>
        <taxon>Oomycota</taxon>
        <taxon>Peronosporomycetes</taxon>
        <taxon>Peronosporales</taxon>
        <taxon>Peronosporaceae</taxon>
        <taxon>Phytophthora</taxon>
    </lineage>
</organism>
<dbReference type="VEuPathDB" id="FungiDB:PC110_g19318"/>
<name>A0A329RHM3_9STRA</name>
<reference evidence="6" key="3">
    <citation type="submission" date="2021-01" db="EMBL/GenBank/DDBJ databases">
        <title>Phytophthora aleatoria, a newly-described species from Pinus radiata is distinct from Phytophthora cactorum isolates based on comparative genomics.</title>
        <authorList>
            <person name="Mcdougal R."/>
            <person name="Panda P."/>
            <person name="Williams N."/>
            <person name="Studholme D.J."/>
        </authorList>
    </citation>
    <scope>NUCLEOTIDE SEQUENCE</scope>
    <source>
        <strain evidence="6">NZFS 3830</strain>
    </source>
</reference>
<dbReference type="EMBL" id="RCMI01000191">
    <property type="protein sequence ID" value="KAG2926879.1"/>
    <property type="molecule type" value="Genomic_DNA"/>
</dbReference>
<dbReference type="InterPro" id="IPR012337">
    <property type="entry name" value="RNaseH-like_sf"/>
</dbReference>
<dbReference type="EMBL" id="RCMV01000097">
    <property type="protein sequence ID" value="KAG3224942.1"/>
    <property type="molecule type" value="Genomic_DNA"/>
</dbReference>
<evidence type="ECO:0000313" key="5">
    <source>
        <dbReference type="EMBL" id="KAG3224942.1"/>
    </source>
</evidence>
<dbReference type="EMBL" id="RCMG01000134">
    <property type="protein sequence ID" value="KAG2862208.1"/>
    <property type="molecule type" value="Genomic_DNA"/>
</dbReference>
<reference evidence="7 8" key="1">
    <citation type="submission" date="2018-01" db="EMBL/GenBank/DDBJ databases">
        <title>Draft genome of the strawberry crown rot pathogen Phytophthora cactorum.</title>
        <authorList>
            <person name="Armitage A.D."/>
            <person name="Lysoe E."/>
            <person name="Nellist C.F."/>
            <person name="Harrison R.J."/>
            <person name="Brurberg M.B."/>
        </authorList>
    </citation>
    <scope>NUCLEOTIDE SEQUENCE [LARGE SCALE GENOMIC DNA]</scope>
    <source>
        <strain evidence="7 8">10300</strain>
    </source>
</reference>
<evidence type="ECO:0000313" key="3">
    <source>
        <dbReference type="EMBL" id="KAG2945007.1"/>
    </source>
</evidence>
<dbReference type="OrthoDB" id="91973at2759"/>
<dbReference type="Proteomes" id="UP000697107">
    <property type="component" value="Unassembled WGS sequence"/>
</dbReference>
<evidence type="ECO:0000313" key="8">
    <source>
        <dbReference type="Proteomes" id="UP000251314"/>
    </source>
</evidence>
<dbReference type="Proteomes" id="UP000688947">
    <property type="component" value="Unassembled WGS sequence"/>
</dbReference>
<reference evidence="1" key="2">
    <citation type="submission" date="2018-10" db="EMBL/GenBank/DDBJ databases">
        <title>Effector identification in a new, highly contiguous assembly of the strawberry crown rot pathogen Phytophthora cactorum.</title>
        <authorList>
            <person name="Armitage A.D."/>
            <person name="Nellist C.F."/>
            <person name="Bates H."/>
            <person name="Vickerstaff R.J."/>
            <person name="Harrison R.J."/>
        </authorList>
    </citation>
    <scope>NUCLEOTIDE SEQUENCE</scope>
    <source>
        <strain evidence="1">15-7</strain>
        <strain evidence="2">4032</strain>
        <strain evidence="3">4040</strain>
        <strain evidence="4">P415</strain>
        <strain evidence="5">P421</strain>
    </source>
</reference>
<dbReference type="PANTHER" id="PTHR40866">
    <property type="entry name" value="BED-TYPE DOMAIN-CONTAINING PROTEIN"/>
    <property type="match status" value="1"/>
</dbReference>